<dbReference type="PRINTS" id="PR00385">
    <property type="entry name" value="P450"/>
</dbReference>
<evidence type="ECO:0000256" key="5">
    <source>
        <dbReference type="ARBA" id="ARBA00023002"/>
    </source>
</evidence>
<dbReference type="PANTHER" id="PTHR24305:SF107">
    <property type="entry name" value="P450, PUTATIVE (EUROFUNG)-RELATED"/>
    <property type="match status" value="1"/>
</dbReference>
<name>A0A6A6PZE1_9PEZI</name>
<dbReference type="InterPro" id="IPR002401">
    <property type="entry name" value="Cyt_P450_E_grp-I"/>
</dbReference>
<evidence type="ECO:0000256" key="4">
    <source>
        <dbReference type="ARBA" id="ARBA00022723"/>
    </source>
</evidence>
<dbReference type="Gene3D" id="1.10.630.10">
    <property type="entry name" value="Cytochrome P450"/>
    <property type="match status" value="1"/>
</dbReference>
<dbReference type="InterPro" id="IPR017972">
    <property type="entry name" value="Cyt_P450_CS"/>
</dbReference>
<comment type="similarity">
    <text evidence="9">Belongs to the cytochrome P450 family.</text>
</comment>
<evidence type="ECO:0000256" key="9">
    <source>
        <dbReference type="RuleBase" id="RU000461"/>
    </source>
</evidence>
<dbReference type="SUPFAM" id="SSF48264">
    <property type="entry name" value="Cytochrome P450"/>
    <property type="match status" value="1"/>
</dbReference>
<dbReference type="InterPro" id="IPR036396">
    <property type="entry name" value="Cyt_P450_sf"/>
</dbReference>
<feature type="binding site" description="axial binding residue" evidence="8">
    <location>
        <position position="416"/>
    </location>
    <ligand>
        <name>heme</name>
        <dbReference type="ChEBI" id="CHEBI:30413"/>
    </ligand>
    <ligandPart>
        <name>Fe</name>
        <dbReference type="ChEBI" id="CHEBI:18248"/>
    </ligandPart>
</feature>
<dbReference type="AlphaFoldDB" id="A0A6A6PZE1"/>
<sequence>MASFYEVAKQHPKRAAAQTLMHPVAEKYDLGDYFYLDVWPFGWPMLIILNTDMMNEIEVKTSLPKHPATDQVIRHTGGPGNLVSAEGQTWKRWRSAFNPGFSASHLMTLVPAIVDQCSIFCNTLTRHAERQDLFRMDPETTKLTIDIIGKVALDLDFRSQKEPNELVDTFVNQLRWMNIGVQPSIQSFLDFRAPIMRRYNTWKMDRYITKRLTERVATRTSRGKGKAVIDLALESYLKDVQNSGQSVDDVKTLPKDFTEAAISNLKVFIFAGHDTTSATICYTYYYLSRNPTVLAKVRRELDEVFGTDPTAVGEHLKRDAYLLNKLEYLLLVIREVLRLQTPASSIRTGYKGFVLRDPRTGEAIPADDNFLIYPTGVGFGRSKQYWGDADVFRPERFLETYNKDAWLPFSRGIRNCIGQELAMIEMRIILAMTLRSFDFHEAFDELEKLKGDGSGYPSDTTGVQEQFGEPAYQVQVLTAKPREGMPCRVSLRKQ</sequence>
<evidence type="ECO:0000256" key="7">
    <source>
        <dbReference type="ARBA" id="ARBA00023033"/>
    </source>
</evidence>
<organism evidence="10 11">
    <name type="scientific">Neohortaea acidophila</name>
    <dbReference type="NCBI Taxonomy" id="245834"/>
    <lineage>
        <taxon>Eukaryota</taxon>
        <taxon>Fungi</taxon>
        <taxon>Dikarya</taxon>
        <taxon>Ascomycota</taxon>
        <taxon>Pezizomycotina</taxon>
        <taxon>Dothideomycetes</taxon>
        <taxon>Dothideomycetidae</taxon>
        <taxon>Mycosphaerellales</taxon>
        <taxon>Teratosphaeriaceae</taxon>
        <taxon>Neohortaea</taxon>
    </lineage>
</organism>
<evidence type="ECO:0000256" key="8">
    <source>
        <dbReference type="PIRSR" id="PIRSR602401-1"/>
    </source>
</evidence>
<dbReference type="GeneID" id="54477776"/>
<comment type="cofactor">
    <cofactor evidence="1 8">
        <name>heme</name>
        <dbReference type="ChEBI" id="CHEBI:30413"/>
    </cofactor>
</comment>
<dbReference type="PROSITE" id="PS00086">
    <property type="entry name" value="CYTOCHROME_P450"/>
    <property type="match status" value="1"/>
</dbReference>
<keyword evidence="5 9" id="KW-0560">Oxidoreductase</keyword>
<keyword evidence="7 9" id="KW-0503">Monooxygenase</keyword>
<dbReference type="GO" id="GO:0016705">
    <property type="term" value="F:oxidoreductase activity, acting on paired donors, with incorporation or reduction of molecular oxygen"/>
    <property type="evidence" value="ECO:0007669"/>
    <property type="project" value="InterPro"/>
</dbReference>
<dbReference type="PRINTS" id="PR00463">
    <property type="entry name" value="EP450I"/>
</dbReference>
<keyword evidence="4 8" id="KW-0479">Metal-binding</keyword>
<keyword evidence="11" id="KW-1185">Reference proteome</keyword>
<comment type="pathway">
    <text evidence="2">Secondary metabolite biosynthesis.</text>
</comment>
<dbReference type="OrthoDB" id="10029320at2759"/>
<dbReference type="RefSeq" id="XP_033591951.1">
    <property type="nucleotide sequence ID" value="XM_033736774.1"/>
</dbReference>
<dbReference type="GO" id="GO:0005506">
    <property type="term" value="F:iron ion binding"/>
    <property type="evidence" value="ECO:0007669"/>
    <property type="project" value="InterPro"/>
</dbReference>
<dbReference type="InterPro" id="IPR050121">
    <property type="entry name" value="Cytochrome_P450_monoxygenase"/>
</dbReference>
<gene>
    <name evidence="10" type="ORF">BDY17DRAFT_322228</name>
</gene>
<evidence type="ECO:0000256" key="2">
    <source>
        <dbReference type="ARBA" id="ARBA00005179"/>
    </source>
</evidence>
<evidence type="ECO:0000256" key="3">
    <source>
        <dbReference type="ARBA" id="ARBA00022617"/>
    </source>
</evidence>
<keyword evidence="3 8" id="KW-0349">Heme</keyword>
<accession>A0A6A6PZE1</accession>
<reference evidence="10" key="1">
    <citation type="journal article" date="2020" name="Stud. Mycol.">
        <title>101 Dothideomycetes genomes: a test case for predicting lifestyles and emergence of pathogens.</title>
        <authorList>
            <person name="Haridas S."/>
            <person name="Albert R."/>
            <person name="Binder M."/>
            <person name="Bloem J."/>
            <person name="Labutti K."/>
            <person name="Salamov A."/>
            <person name="Andreopoulos B."/>
            <person name="Baker S."/>
            <person name="Barry K."/>
            <person name="Bills G."/>
            <person name="Bluhm B."/>
            <person name="Cannon C."/>
            <person name="Castanera R."/>
            <person name="Culley D."/>
            <person name="Daum C."/>
            <person name="Ezra D."/>
            <person name="Gonzalez J."/>
            <person name="Henrissat B."/>
            <person name="Kuo A."/>
            <person name="Liang C."/>
            <person name="Lipzen A."/>
            <person name="Lutzoni F."/>
            <person name="Magnuson J."/>
            <person name="Mondo S."/>
            <person name="Nolan M."/>
            <person name="Ohm R."/>
            <person name="Pangilinan J."/>
            <person name="Park H.-J."/>
            <person name="Ramirez L."/>
            <person name="Alfaro M."/>
            <person name="Sun H."/>
            <person name="Tritt A."/>
            <person name="Yoshinaga Y."/>
            <person name="Zwiers L.-H."/>
            <person name="Turgeon B."/>
            <person name="Goodwin S."/>
            <person name="Spatafora J."/>
            <person name="Crous P."/>
            <person name="Grigoriev I."/>
        </authorList>
    </citation>
    <scope>NUCLEOTIDE SEQUENCE</scope>
    <source>
        <strain evidence="10">CBS 113389</strain>
    </source>
</reference>
<dbReference type="Pfam" id="PF00067">
    <property type="entry name" value="p450"/>
    <property type="match status" value="1"/>
</dbReference>
<evidence type="ECO:0000313" key="11">
    <source>
        <dbReference type="Proteomes" id="UP000799767"/>
    </source>
</evidence>
<evidence type="ECO:0000256" key="1">
    <source>
        <dbReference type="ARBA" id="ARBA00001971"/>
    </source>
</evidence>
<dbReference type="GO" id="GO:0020037">
    <property type="term" value="F:heme binding"/>
    <property type="evidence" value="ECO:0007669"/>
    <property type="project" value="InterPro"/>
</dbReference>
<dbReference type="Proteomes" id="UP000799767">
    <property type="component" value="Unassembled WGS sequence"/>
</dbReference>
<dbReference type="InterPro" id="IPR001128">
    <property type="entry name" value="Cyt_P450"/>
</dbReference>
<dbReference type="PANTHER" id="PTHR24305">
    <property type="entry name" value="CYTOCHROME P450"/>
    <property type="match status" value="1"/>
</dbReference>
<dbReference type="GO" id="GO:0004497">
    <property type="term" value="F:monooxygenase activity"/>
    <property type="evidence" value="ECO:0007669"/>
    <property type="project" value="UniProtKB-KW"/>
</dbReference>
<protein>
    <submittedName>
        <fullName evidence="10">Cytochrome P450</fullName>
    </submittedName>
</protein>
<evidence type="ECO:0000313" key="10">
    <source>
        <dbReference type="EMBL" id="KAF2485382.1"/>
    </source>
</evidence>
<evidence type="ECO:0000256" key="6">
    <source>
        <dbReference type="ARBA" id="ARBA00023004"/>
    </source>
</evidence>
<dbReference type="EMBL" id="MU001633">
    <property type="protein sequence ID" value="KAF2485382.1"/>
    <property type="molecule type" value="Genomic_DNA"/>
</dbReference>
<proteinExistence type="inferred from homology"/>
<keyword evidence="6 8" id="KW-0408">Iron</keyword>